<name>A0A1I7H7E0_9FIRM</name>
<evidence type="ECO:0000256" key="1">
    <source>
        <dbReference type="ARBA" id="ARBA00022801"/>
    </source>
</evidence>
<dbReference type="EMBL" id="FPBT01000013">
    <property type="protein sequence ID" value="SFU56607.1"/>
    <property type="molecule type" value="Genomic_DNA"/>
</dbReference>
<dbReference type="HAMAP" id="MF_01854">
    <property type="entry name" value="FBPase_class3"/>
    <property type="match status" value="1"/>
</dbReference>
<dbReference type="InterPro" id="IPR029052">
    <property type="entry name" value="Metallo-depent_PP-like"/>
</dbReference>
<evidence type="ECO:0000256" key="4">
    <source>
        <dbReference type="HAMAP-Rule" id="MF_01854"/>
    </source>
</evidence>
<evidence type="ECO:0000313" key="6">
    <source>
        <dbReference type="Proteomes" id="UP000198817"/>
    </source>
</evidence>
<dbReference type="Pfam" id="PF06874">
    <property type="entry name" value="FBPase_2"/>
    <property type="match status" value="1"/>
</dbReference>
<dbReference type="Proteomes" id="UP000198817">
    <property type="component" value="Unassembled WGS sequence"/>
</dbReference>
<dbReference type="InterPro" id="IPR009164">
    <property type="entry name" value="FBPtase_class3"/>
</dbReference>
<protein>
    <recommendedName>
        <fullName evidence="4">Fructose-1,6-bisphosphatase class 3</fullName>
        <shortName evidence="4">FBPase class 3</shortName>
        <ecNumber evidence="4">3.1.3.11</ecNumber>
    </recommendedName>
    <alternativeName>
        <fullName evidence="4">D-fructose-1,6-bisphosphate 1-phosphohydrolase class 3</fullName>
    </alternativeName>
</protein>
<proteinExistence type="inferred from homology"/>
<reference evidence="5 6" key="1">
    <citation type="submission" date="2016-10" db="EMBL/GenBank/DDBJ databases">
        <authorList>
            <person name="de Groot N.N."/>
        </authorList>
    </citation>
    <scope>NUCLEOTIDE SEQUENCE [LARGE SCALE GENOMIC DNA]</scope>
    <source>
        <strain evidence="5 6">KHGC13</strain>
    </source>
</reference>
<accession>A0A1I7H7E0</accession>
<comment type="pathway">
    <text evidence="4">Carbohydrate biosynthesis; gluconeogenesis.</text>
</comment>
<comment type="catalytic activity">
    <reaction evidence="4">
        <text>beta-D-fructose 1,6-bisphosphate + H2O = beta-D-fructose 6-phosphate + phosphate</text>
        <dbReference type="Rhea" id="RHEA:11064"/>
        <dbReference type="ChEBI" id="CHEBI:15377"/>
        <dbReference type="ChEBI" id="CHEBI:32966"/>
        <dbReference type="ChEBI" id="CHEBI:43474"/>
        <dbReference type="ChEBI" id="CHEBI:57634"/>
        <dbReference type="EC" id="3.1.3.11"/>
    </reaction>
</comment>
<dbReference type="EC" id="3.1.3.11" evidence="4"/>
<keyword evidence="6" id="KW-1185">Reference proteome</keyword>
<evidence type="ECO:0000256" key="3">
    <source>
        <dbReference type="ARBA" id="ARBA00023277"/>
    </source>
</evidence>
<dbReference type="UniPathway" id="UPA00138"/>
<keyword evidence="1 4" id="KW-0378">Hydrolase</keyword>
<gene>
    <name evidence="4" type="primary">fbp</name>
    <name evidence="5" type="ORF">SAMN05216508_11310</name>
</gene>
<comment type="similarity">
    <text evidence="4">Belongs to the FBPase class 3 family.</text>
</comment>
<comment type="cofactor">
    <cofactor evidence="4">
        <name>Mn(2+)</name>
        <dbReference type="ChEBI" id="CHEBI:29035"/>
    </cofactor>
</comment>
<dbReference type="AlphaFoldDB" id="A0A1I7H7E0"/>
<organism evidence="5 6">
    <name type="scientific">Eubacterium pyruvativorans</name>
    <dbReference type="NCBI Taxonomy" id="155865"/>
    <lineage>
        <taxon>Bacteria</taxon>
        <taxon>Bacillati</taxon>
        <taxon>Bacillota</taxon>
        <taxon>Clostridia</taxon>
        <taxon>Eubacteriales</taxon>
        <taxon>Eubacteriaceae</taxon>
        <taxon>Eubacterium</taxon>
    </lineage>
</organism>
<dbReference type="GeneID" id="78353736"/>
<keyword evidence="3 4" id="KW-0119">Carbohydrate metabolism</keyword>
<dbReference type="Gene3D" id="3.60.21.10">
    <property type="match status" value="1"/>
</dbReference>
<dbReference type="RefSeq" id="WP_090161737.1">
    <property type="nucleotide sequence ID" value="NZ_CACVNK010000028.1"/>
</dbReference>
<dbReference type="STRING" id="155865.SAMN05216515_11410"/>
<dbReference type="GO" id="GO:0042132">
    <property type="term" value="F:fructose 1,6-bisphosphate 1-phosphatase activity"/>
    <property type="evidence" value="ECO:0007669"/>
    <property type="project" value="UniProtKB-UniRule"/>
</dbReference>
<dbReference type="SUPFAM" id="SSF56300">
    <property type="entry name" value="Metallo-dependent phosphatases"/>
    <property type="match status" value="1"/>
</dbReference>
<sequence length="655" mass="75582">MADTKFLQLLSKDYPNIQAASAEIINLKAILALPKGTEYFLSDLHGEHEAFIHMLKSASGTIRAKIDEHYSGILSERDRYDLASLIYNADAEIRRRKKTEENFDDWCKVVIYRLVTICQSVSTKYTRSKVRRRLPAYLDYAMDELLHADDEENKAHYYNEIISSVVECGIAETFIRELADAISSLAVDQLHIIGDIFDRGAHPDFIMDFLMKYHDVDFQWGNHDIVWIGAACGHRACIANILRMNISYNNFDMLEIGYGINLRPLAVMAEEIYGDDDCEAFKPHILDRNKYDPVDEQMAAKMHKAISIIQFKLEGQRIKAHPEYGMENRLLLDKINWEKGTVTVEGKEWPMRDRNLPTVDPKDPYKLTEEEQFVIDSLRASIMNSEKLQSHIRYLFSHGALYEVCNGNLLYHGCIPMTEDGEFTELTFNGKKYHGKSLMAYLDSQVRKEFFTPAESQEHGIPGDLMWYLWEGKDSPLFGKEKMTTFERLFIRDKASHKEPVRPYYKLREEKAPCEKILREFGLDPTRSKILNGHVPVKIKDGESAVKGGGLLYVIDGGISKAYQKQTGIAGYTFIFNSRFMALAEHKPYTPLREDGTQVFHSPEMREVEKLPRRMLIIDTDQGRELQQQVQDMKQLVEAYRNGILKEDYSCLPRK</sequence>
<evidence type="ECO:0000256" key="2">
    <source>
        <dbReference type="ARBA" id="ARBA00023211"/>
    </source>
</evidence>
<dbReference type="GO" id="GO:0006094">
    <property type="term" value="P:gluconeogenesis"/>
    <property type="evidence" value="ECO:0007669"/>
    <property type="project" value="UniProtKB-UniRule"/>
</dbReference>
<keyword evidence="2 4" id="KW-0464">Manganese</keyword>
<evidence type="ECO:0000313" key="5">
    <source>
        <dbReference type="EMBL" id="SFU56607.1"/>
    </source>
</evidence>
<dbReference type="OrthoDB" id="9779903at2"/>